<comment type="caution">
    <text evidence="1">The sequence shown here is derived from an EMBL/GenBank/DDBJ whole genome shotgun (WGS) entry which is preliminary data.</text>
</comment>
<reference evidence="2" key="1">
    <citation type="journal article" date="2019" name="Int. J. Syst. Evol. Microbiol.">
        <title>The Global Catalogue of Microorganisms (GCM) 10K type strain sequencing project: providing services to taxonomists for standard genome sequencing and annotation.</title>
        <authorList>
            <consortium name="The Broad Institute Genomics Platform"/>
            <consortium name="The Broad Institute Genome Sequencing Center for Infectious Disease"/>
            <person name="Wu L."/>
            <person name="Ma J."/>
        </authorList>
    </citation>
    <scope>NUCLEOTIDE SEQUENCE [LARGE SCALE GENOMIC DNA]</scope>
    <source>
        <strain evidence="2">JCM 18298</strain>
    </source>
</reference>
<accession>A0ABP9K3Q0</accession>
<evidence type="ECO:0000313" key="2">
    <source>
        <dbReference type="Proteomes" id="UP001500603"/>
    </source>
</evidence>
<dbReference type="SMART" id="SM00028">
    <property type="entry name" value="TPR"/>
    <property type="match status" value="3"/>
</dbReference>
<name>A0ABP9K3Q0_9NOCA</name>
<dbReference type="SUPFAM" id="SSF48452">
    <property type="entry name" value="TPR-like"/>
    <property type="match status" value="2"/>
</dbReference>
<proteinExistence type="predicted"/>
<dbReference type="Gene3D" id="1.25.40.10">
    <property type="entry name" value="Tetratricopeptide repeat domain"/>
    <property type="match status" value="2"/>
</dbReference>
<dbReference type="InterPro" id="IPR011990">
    <property type="entry name" value="TPR-like_helical_dom_sf"/>
</dbReference>
<dbReference type="EMBL" id="BAABJM010000002">
    <property type="protein sequence ID" value="GAA5049326.1"/>
    <property type="molecule type" value="Genomic_DNA"/>
</dbReference>
<evidence type="ECO:0000313" key="1">
    <source>
        <dbReference type="EMBL" id="GAA5049326.1"/>
    </source>
</evidence>
<evidence type="ECO:0008006" key="3">
    <source>
        <dbReference type="Google" id="ProtNLM"/>
    </source>
</evidence>
<dbReference type="InterPro" id="IPR019734">
    <property type="entry name" value="TPR_rpt"/>
</dbReference>
<organism evidence="1 2">
    <name type="scientific">Nocardia callitridis</name>
    <dbReference type="NCBI Taxonomy" id="648753"/>
    <lineage>
        <taxon>Bacteria</taxon>
        <taxon>Bacillati</taxon>
        <taxon>Actinomycetota</taxon>
        <taxon>Actinomycetes</taxon>
        <taxon>Mycobacteriales</taxon>
        <taxon>Nocardiaceae</taxon>
        <taxon>Nocardia</taxon>
    </lineage>
</organism>
<dbReference type="RefSeq" id="WP_345494778.1">
    <property type="nucleotide sequence ID" value="NZ_BAABJM010000002.1"/>
</dbReference>
<dbReference type="Proteomes" id="UP001500603">
    <property type="component" value="Unassembled WGS sequence"/>
</dbReference>
<protein>
    <recommendedName>
        <fullName evidence="3">Tetratricopeptide repeat protein</fullName>
    </recommendedName>
</protein>
<sequence length="537" mass="56928">MIDDEPIGLRGPGGLTTRWKHVEPMFVEMTRAQAAGGPTASEPAARRIYEETLVDDVDAFGLDIRARALSNLAAIAETKGDLDEAISLANEVVELCLAVEAQLGSVRRTGDVRIGTIINRAQTYALVGRDTEGIADLSAAGAEFDENTPPLLICNLHNTLGNAYLSIEQYEQAAAEFMIARDVALNHEPRLASYAYSGLASVAHRTGDRRLAHEQMSLARELQATDAASAARADENLARMLLEQGDVDGAEAHFAAAERGYVQGGDPRGAAGCSYGRAAVLLARGKLLPARKTAKRALAGFTDQGDLIAQVSTHLLLGDINASAMRFADADGCYLRAREVCEAQGTMHEVARIDVRRAAVAHGAAGVAIRRSEKQRCLEGALNLALPAALATDAMRQRFAPGPIRERWVTGVASVALSIALQVITSLQHTRLAVELLEFVCSSASVDAGAVTADMANLPVLAQTDSPFDTEYTQVATAAGGTAVDIAMLGGSAPGAPALAPRVRAVPDAGDEFLVWISEAERRYRLAIRSSDLINAW</sequence>
<keyword evidence="2" id="KW-1185">Reference proteome</keyword>
<gene>
    <name evidence="1" type="ORF">GCM10023318_18110</name>
</gene>